<keyword evidence="7" id="KW-1185">Reference proteome</keyword>
<proteinExistence type="inferred from homology"/>
<evidence type="ECO:0000259" key="5">
    <source>
        <dbReference type="Pfam" id="PF00291"/>
    </source>
</evidence>
<comment type="cofactor">
    <cofactor evidence="1 4">
        <name>pyridoxal 5'-phosphate</name>
        <dbReference type="ChEBI" id="CHEBI:597326"/>
    </cofactor>
</comment>
<gene>
    <name evidence="4" type="primary">dsdA</name>
    <name evidence="6" type="ORF">ISU02_07685</name>
</gene>
<dbReference type="NCBIfam" id="TIGR02035">
    <property type="entry name" value="D_Ser_am_lyase"/>
    <property type="match status" value="1"/>
</dbReference>
<name>A0ABR9ZRB0_9FIRM</name>
<reference evidence="6 7" key="1">
    <citation type="submission" date="2020-11" db="EMBL/GenBank/DDBJ databases">
        <title>Fusibacter basophilias sp. nov.</title>
        <authorList>
            <person name="Qiu D."/>
        </authorList>
    </citation>
    <scope>NUCLEOTIDE SEQUENCE [LARGE SCALE GENOMIC DNA]</scope>
    <source>
        <strain evidence="6 7">Q10-2</strain>
    </source>
</reference>
<organism evidence="6 7">
    <name type="scientific">Fusibacter ferrireducens</name>
    <dbReference type="NCBI Taxonomy" id="2785058"/>
    <lineage>
        <taxon>Bacteria</taxon>
        <taxon>Bacillati</taxon>
        <taxon>Bacillota</taxon>
        <taxon>Clostridia</taxon>
        <taxon>Eubacteriales</taxon>
        <taxon>Eubacteriales Family XII. Incertae Sedis</taxon>
        <taxon>Fusibacter</taxon>
    </lineage>
</organism>
<evidence type="ECO:0000256" key="2">
    <source>
        <dbReference type="ARBA" id="ARBA00022898"/>
    </source>
</evidence>
<dbReference type="InterPro" id="IPR011780">
    <property type="entry name" value="D_Ser_am_lyase"/>
</dbReference>
<dbReference type="PANTHER" id="PTHR48078">
    <property type="entry name" value="THREONINE DEHYDRATASE, MITOCHONDRIAL-RELATED"/>
    <property type="match status" value="1"/>
</dbReference>
<evidence type="ECO:0000313" key="6">
    <source>
        <dbReference type="EMBL" id="MBF4692996.1"/>
    </source>
</evidence>
<dbReference type="Gene3D" id="3.40.50.1100">
    <property type="match status" value="2"/>
</dbReference>
<dbReference type="GO" id="GO:0008721">
    <property type="term" value="F:D-serine ammonia-lyase activity"/>
    <property type="evidence" value="ECO:0007669"/>
    <property type="project" value="UniProtKB-EC"/>
</dbReference>
<evidence type="ECO:0000256" key="4">
    <source>
        <dbReference type="HAMAP-Rule" id="MF_01030"/>
    </source>
</evidence>
<dbReference type="NCBIfam" id="NF002823">
    <property type="entry name" value="PRK02991.1"/>
    <property type="match status" value="1"/>
</dbReference>
<dbReference type="InterPro" id="IPR050147">
    <property type="entry name" value="Ser/Thr_Dehydratase"/>
</dbReference>
<evidence type="ECO:0000256" key="3">
    <source>
        <dbReference type="ARBA" id="ARBA00023239"/>
    </source>
</evidence>
<comment type="catalytic activity">
    <reaction evidence="4">
        <text>D-serine = pyruvate + NH4(+)</text>
        <dbReference type="Rhea" id="RHEA:13977"/>
        <dbReference type="ChEBI" id="CHEBI:15361"/>
        <dbReference type="ChEBI" id="CHEBI:28938"/>
        <dbReference type="ChEBI" id="CHEBI:35247"/>
        <dbReference type="EC" id="4.3.1.18"/>
    </reaction>
</comment>
<dbReference type="PANTHER" id="PTHR48078:SF9">
    <property type="entry name" value="D-SERINE DEHYDRATASE"/>
    <property type="match status" value="1"/>
</dbReference>
<sequence>MINVMDHLKSYNEALWINPNFKPFSEATSVIDKLPVHFPTLSEIEDADARLRRFAPFFEAAFEETKASNGIIESPLVSIENYQKSVITFIGGRILGDWFLKADSHLPIAGSIKARGGVYEVIKFAEKVALEAGLITLSDSYDKFLSEPVKAHLSKYSIAVGSTGNLGLSIGTISRALGFKVNVHMSHDAKPWKIQMLRDRGANVILYDSDYSKAVEEGRKMADLDPYCHFIDDENSLDLFTGYAVAVLRLKEQFAKIGRLIDEDHPLFAYLPCGVGGAPGGIAYALKLIYGDAVHVFFAEPTHAPCMMLGMSTGKYDAISVNDIGLDNKTIADGLAVGRPSKLVGRVMSPLLSGIYTVSDEKLYRMLYLMAESQKLSLEPSALAGAIGPIKLFYDTPGFNYLKDHNLLDKMENCTHLSWATGGNLVPEEIMKADIAKGQNSDLMTL</sequence>
<dbReference type="Pfam" id="PF00291">
    <property type="entry name" value="PALP"/>
    <property type="match status" value="1"/>
</dbReference>
<dbReference type="Proteomes" id="UP000614200">
    <property type="component" value="Unassembled WGS sequence"/>
</dbReference>
<keyword evidence="3 4" id="KW-0456">Lyase</keyword>
<dbReference type="EC" id="4.3.1.18" evidence="4"/>
<keyword evidence="2 4" id="KW-0663">Pyridoxal phosphate</keyword>
<dbReference type="InterPro" id="IPR036052">
    <property type="entry name" value="TrpB-like_PALP_sf"/>
</dbReference>
<feature type="modified residue" description="N6-(pyridoxal phosphate)lysine" evidence="4">
    <location>
        <position position="113"/>
    </location>
</feature>
<protein>
    <recommendedName>
        <fullName evidence="4">Probable D-serine dehydratase</fullName>
        <ecNumber evidence="4">4.3.1.18</ecNumber>
    </recommendedName>
    <alternativeName>
        <fullName evidence="4">D-serine deaminase</fullName>
        <shortName evidence="4">DSD</shortName>
    </alternativeName>
</protein>
<evidence type="ECO:0000313" key="7">
    <source>
        <dbReference type="Proteomes" id="UP000614200"/>
    </source>
</evidence>
<evidence type="ECO:0000256" key="1">
    <source>
        <dbReference type="ARBA" id="ARBA00001933"/>
    </source>
</evidence>
<feature type="domain" description="Tryptophan synthase beta chain-like PALP" evidence="5">
    <location>
        <begin position="96"/>
        <end position="385"/>
    </location>
</feature>
<dbReference type="InterPro" id="IPR001926">
    <property type="entry name" value="TrpB-like_PALP"/>
</dbReference>
<dbReference type="HAMAP" id="MF_01030">
    <property type="entry name" value="D_Ser_dehydrat"/>
    <property type="match status" value="1"/>
</dbReference>
<dbReference type="EMBL" id="JADKNH010000004">
    <property type="protein sequence ID" value="MBF4692996.1"/>
    <property type="molecule type" value="Genomic_DNA"/>
</dbReference>
<dbReference type="SUPFAM" id="SSF53686">
    <property type="entry name" value="Tryptophan synthase beta subunit-like PLP-dependent enzymes"/>
    <property type="match status" value="1"/>
</dbReference>
<dbReference type="RefSeq" id="WP_194701233.1">
    <property type="nucleotide sequence ID" value="NZ_JADKNH010000004.1"/>
</dbReference>
<comment type="similarity">
    <text evidence="4">Belongs to the serine/threonine dehydratase family. DsdA subfamily.</text>
</comment>
<accession>A0ABR9ZRB0</accession>
<comment type="caution">
    <text evidence="6">The sequence shown here is derived from an EMBL/GenBank/DDBJ whole genome shotgun (WGS) entry which is preliminary data.</text>
</comment>